<dbReference type="Pfam" id="PF00206">
    <property type="entry name" value="Lyase_1"/>
    <property type="match status" value="1"/>
</dbReference>
<dbReference type="GO" id="GO:0006189">
    <property type="term" value="P:'de novo' IMP biosynthetic process"/>
    <property type="evidence" value="ECO:0007669"/>
    <property type="project" value="UniProtKB-UniPathway"/>
</dbReference>
<dbReference type="PRINTS" id="PR00145">
    <property type="entry name" value="ARGSUCLYASE"/>
</dbReference>
<dbReference type="UniPathway" id="UPA00075">
    <property type="reaction ID" value="UER00336"/>
</dbReference>
<dbReference type="Gene3D" id="1.20.200.10">
    <property type="entry name" value="Fumarase/aspartase (Central domain)"/>
    <property type="match status" value="1"/>
</dbReference>
<gene>
    <name evidence="3" type="primary">purB</name>
    <name evidence="3" type="ORF">FG385_27230</name>
</gene>
<dbReference type="NCBIfam" id="TIGR00928">
    <property type="entry name" value="purB"/>
    <property type="match status" value="1"/>
</dbReference>
<name>A0A5C4LVB4_9PSEU</name>
<evidence type="ECO:0000256" key="1">
    <source>
        <dbReference type="ARBA" id="ARBA00023239"/>
    </source>
</evidence>
<dbReference type="InterPro" id="IPR004769">
    <property type="entry name" value="Pur_lyase"/>
</dbReference>
<dbReference type="SUPFAM" id="SSF48557">
    <property type="entry name" value="L-aspartase-like"/>
    <property type="match status" value="1"/>
</dbReference>
<dbReference type="InterPro" id="IPR019468">
    <property type="entry name" value="AdenyloSucc_lyase_C"/>
</dbReference>
<dbReference type="GO" id="GO:0070626">
    <property type="term" value="F:(S)-2-(5-amino-1-(5-phospho-D-ribosyl)imidazole-4-carboxamido) succinate lyase (fumarate-forming) activity"/>
    <property type="evidence" value="ECO:0007669"/>
    <property type="project" value="TreeGrafter"/>
</dbReference>
<reference evidence="3 4" key="1">
    <citation type="submission" date="2019-06" db="EMBL/GenBank/DDBJ databases">
        <title>Amycolatopsis alkalitolerans sp. nov., isolated from Gastrodia elata Blume.</title>
        <authorList>
            <person name="Narsing Rao M.P."/>
            <person name="Li W.J."/>
        </authorList>
    </citation>
    <scope>NUCLEOTIDE SEQUENCE [LARGE SCALE GENOMIC DNA]</scope>
    <source>
        <strain evidence="3 4">SYSUP0005</strain>
    </source>
</reference>
<feature type="domain" description="Adenylosuccinate lyase C-terminal" evidence="2">
    <location>
        <begin position="369"/>
        <end position="448"/>
    </location>
</feature>
<dbReference type="Pfam" id="PF10397">
    <property type="entry name" value="ADSL_C"/>
    <property type="match status" value="1"/>
</dbReference>
<dbReference type="CDD" id="cd01597">
    <property type="entry name" value="pCLME"/>
    <property type="match status" value="1"/>
</dbReference>
<dbReference type="OrthoDB" id="9768878at2"/>
<dbReference type="EMBL" id="VDFW01000031">
    <property type="protein sequence ID" value="TNC21815.1"/>
    <property type="molecule type" value="Genomic_DNA"/>
</dbReference>
<organism evidence="3 4">
    <name type="scientific">Amycolatopsis alkalitolerans</name>
    <dbReference type="NCBI Taxonomy" id="2547244"/>
    <lineage>
        <taxon>Bacteria</taxon>
        <taxon>Bacillati</taxon>
        <taxon>Actinomycetota</taxon>
        <taxon>Actinomycetes</taxon>
        <taxon>Pseudonocardiales</taxon>
        <taxon>Pseudonocardiaceae</taxon>
        <taxon>Amycolatopsis</taxon>
    </lineage>
</organism>
<dbReference type="Gene3D" id="1.10.40.30">
    <property type="entry name" value="Fumarase/aspartase (C-terminal domain)"/>
    <property type="match status" value="1"/>
</dbReference>
<protein>
    <submittedName>
        <fullName evidence="3">Adenylosuccinate lyase</fullName>
        <ecNumber evidence="3">4.3.2.2</ecNumber>
    </submittedName>
</protein>
<evidence type="ECO:0000313" key="3">
    <source>
        <dbReference type="EMBL" id="TNC21815.1"/>
    </source>
</evidence>
<dbReference type="SMART" id="SM00998">
    <property type="entry name" value="ADSL_C"/>
    <property type="match status" value="1"/>
</dbReference>
<dbReference type="EC" id="4.3.2.2" evidence="3"/>
<sequence length="457" mass="49041">MTPEVPAAHLTDSRALGTLFASPEVRAVFTDQAMIQSWLDAEVGLARAQAGLGLIPVHAADQIAASASAAGFDLGTVAAEIERTAHPLVPVIRVLAERSGAAGAWVHYGATTQDITDTGLVLQSRAALDLTEEFLRGLIAALTVLAERYRDLPMVGRTHAQHALPITLGFKFAVLIAETGRHLERLAQLRPRVLVVQLGGAVGSMASFGPHGPELLARMAGELGLGTPEIAWHTSRDGFAELTCALSMISATCGKIANEIRVLQRTEVAELEEPFGLGKVGSSTMPHKRNPMFAEFVLSNAILARQAPAGMLAAMVQEHERDMSMWGVEWTAVPETFILTAGLLQRTTALLDGLVVHPENIRRNLHQLGDLMLSEAAMMRLAATLGKAEAHEIVYQAAMQAWDSGRTLKDILLENERVRSEMDAGELGRLLVPESYLGTCPEFVDQVLANAKEAGRG</sequence>
<accession>A0A5C4LVB4</accession>
<dbReference type="FunFam" id="1.20.200.10:FF:000014">
    <property type="entry name" value="3-carboxy-cis,cis-muconate cycloisomerase"/>
    <property type="match status" value="1"/>
</dbReference>
<dbReference type="AlphaFoldDB" id="A0A5C4LVB4"/>
<dbReference type="RefSeq" id="WP_139099645.1">
    <property type="nucleotide sequence ID" value="NZ_VDFW01000031.1"/>
</dbReference>
<dbReference type="GO" id="GO:0044208">
    <property type="term" value="P:'de novo' AMP biosynthetic process"/>
    <property type="evidence" value="ECO:0007669"/>
    <property type="project" value="UniProtKB-UniPathway"/>
</dbReference>
<keyword evidence="1 3" id="KW-0456">Lyase</keyword>
<dbReference type="PANTHER" id="PTHR43172">
    <property type="entry name" value="ADENYLOSUCCINATE LYASE"/>
    <property type="match status" value="1"/>
</dbReference>
<keyword evidence="4" id="KW-1185">Reference proteome</keyword>
<dbReference type="PANTHER" id="PTHR43172:SF1">
    <property type="entry name" value="ADENYLOSUCCINATE LYASE"/>
    <property type="match status" value="1"/>
</dbReference>
<dbReference type="UniPathway" id="UPA00074">
    <property type="reaction ID" value="UER00132"/>
</dbReference>
<dbReference type="InterPro" id="IPR020557">
    <property type="entry name" value="Fumarate_lyase_CS"/>
</dbReference>
<proteinExistence type="predicted"/>
<dbReference type="InterPro" id="IPR008948">
    <property type="entry name" value="L-Aspartase-like"/>
</dbReference>
<dbReference type="GO" id="GO:0005829">
    <property type="term" value="C:cytosol"/>
    <property type="evidence" value="ECO:0007669"/>
    <property type="project" value="TreeGrafter"/>
</dbReference>
<dbReference type="InterPro" id="IPR000362">
    <property type="entry name" value="Fumarate_lyase_fam"/>
</dbReference>
<dbReference type="Proteomes" id="UP000305546">
    <property type="component" value="Unassembled WGS sequence"/>
</dbReference>
<dbReference type="GO" id="GO:0004018">
    <property type="term" value="F:N6-(1,2-dicarboxyethyl)AMP AMP-lyase (fumarate-forming) activity"/>
    <property type="evidence" value="ECO:0007669"/>
    <property type="project" value="InterPro"/>
</dbReference>
<dbReference type="PROSITE" id="PS00163">
    <property type="entry name" value="FUMARATE_LYASES"/>
    <property type="match status" value="1"/>
</dbReference>
<dbReference type="PRINTS" id="PR00149">
    <property type="entry name" value="FUMRATELYASE"/>
</dbReference>
<comment type="caution">
    <text evidence="3">The sequence shown here is derived from an EMBL/GenBank/DDBJ whole genome shotgun (WGS) entry which is preliminary data.</text>
</comment>
<evidence type="ECO:0000259" key="2">
    <source>
        <dbReference type="SMART" id="SM00998"/>
    </source>
</evidence>
<evidence type="ECO:0000313" key="4">
    <source>
        <dbReference type="Proteomes" id="UP000305546"/>
    </source>
</evidence>
<dbReference type="InterPro" id="IPR022761">
    <property type="entry name" value="Fumarate_lyase_N"/>
</dbReference>